<protein>
    <recommendedName>
        <fullName evidence="3">HTH cro/C1-type domain-containing protein</fullName>
    </recommendedName>
</protein>
<keyword evidence="1" id="KW-0238">DNA-binding</keyword>
<accession>A0A512AGB2</accession>
<dbReference type="InterPro" id="IPR009875">
    <property type="entry name" value="PilZ_domain"/>
</dbReference>
<sequence>MPIPAHFEDHPVDPQHPRAPRRKLRLEAEGTTAGGQTARVMIHNVSATGLLIESPIALIEGELVELDLPQVGSAAARVVWMSENFYGCRFDAALPVGALGALELFSEPKAVPATGPAEDSLPARLAKLRKEQGLTLEALAGLVNVSKPTVWAWEQGKARPTPERIAALAKLLGVDENELRTGRDTDALAKALDQARSVVAKAFGIDPARVKVIIEL</sequence>
<dbReference type="Pfam" id="PF13560">
    <property type="entry name" value="HTH_31"/>
    <property type="match status" value="1"/>
</dbReference>
<dbReference type="Gene3D" id="1.10.260.40">
    <property type="entry name" value="lambda repressor-like DNA-binding domains"/>
    <property type="match status" value="1"/>
</dbReference>
<dbReference type="PANTHER" id="PTHR46797">
    <property type="entry name" value="HTH-TYPE TRANSCRIPTIONAL REGULATOR"/>
    <property type="match status" value="1"/>
</dbReference>
<evidence type="ECO:0000313" key="4">
    <source>
        <dbReference type="EMBL" id="GEN98744.1"/>
    </source>
</evidence>
<dbReference type="InterPro" id="IPR001387">
    <property type="entry name" value="Cro/C1-type_HTH"/>
</dbReference>
<dbReference type="GO" id="GO:0035438">
    <property type="term" value="F:cyclic-di-GMP binding"/>
    <property type="evidence" value="ECO:0007669"/>
    <property type="project" value="InterPro"/>
</dbReference>
<dbReference type="Proteomes" id="UP000321464">
    <property type="component" value="Unassembled WGS sequence"/>
</dbReference>
<dbReference type="InterPro" id="IPR050807">
    <property type="entry name" value="TransReg_Diox_bact_type"/>
</dbReference>
<feature type="domain" description="HTH cro/C1-type" evidence="3">
    <location>
        <begin position="125"/>
        <end position="179"/>
    </location>
</feature>
<comment type="caution">
    <text evidence="4">The sequence shown here is derived from an EMBL/GenBank/DDBJ whole genome shotgun (WGS) entry which is preliminary data.</text>
</comment>
<dbReference type="OrthoDB" id="9795572at2"/>
<dbReference type="EMBL" id="BJYR01000003">
    <property type="protein sequence ID" value="GEN98744.1"/>
    <property type="molecule type" value="Genomic_DNA"/>
</dbReference>
<dbReference type="PROSITE" id="PS50943">
    <property type="entry name" value="HTH_CROC1"/>
    <property type="match status" value="1"/>
</dbReference>
<evidence type="ECO:0000259" key="3">
    <source>
        <dbReference type="PROSITE" id="PS50943"/>
    </source>
</evidence>
<evidence type="ECO:0000313" key="5">
    <source>
        <dbReference type="Proteomes" id="UP000321464"/>
    </source>
</evidence>
<feature type="compositionally biased region" description="Basic and acidic residues" evidence="2">
    <location>
        <begin position="1"/>
        <end position="16"/>
    </location>
</feature>
<dbReference type="AlphaFoldDB" id="A0A512AGB2"/>
<name>A0A512AGB2_9SPHN</name>
<evidence type="ECO:0000256" key="2">
    <source>
        <dbReference type="SAM" id="MobiDB-lite"/>
    </source>
</evidence>
<dbReference type="GO" id="GO:0003700">
    <property type="term" value="F:DNA-binding transcription factor activity"/>
    <property type="evidence" value="ECO:0007669"/>
    <property type="project" value="TreeGrafter"/>
</dbReference>
<dbReference type="RefSeq" id="WP_147158129.1">
    <property type="nucleotide sequence ID" value="NZ_BJYR01000003.1"/>
</dbReference>
<dbReference type="InterPro" id="IPR010982">
    <property type="entry name" value="Lambda_DNA-bd_dom_sf"/>
</dbReference>
<feature type="region of interest" description="Disordered" evidence="2">
    <location>
        <begin position="1"/>
        <end position="20"/>
    </location>
</feature>
<proteinExistence type="predicted"/>
<keyword evidence="5" id="KW-1185">Reference proteome</keyword>
<dbReference type="CDD" id="cd00093">
    <property type="entry name" value="HTH_XRE"/>
    <property type="match status" value="1"/>
</dbReference>
<dbReference type="GO" id="GO:0005829">
    <property type="term" value="C:cytosol"/>
    <property type="evidence" value="ECO:0007669"/>
    <property type="project" value="TreeGrafter"/>
</dbReference>
<dbReference type="Pfam" id="PF07238">
    <property type="entry name" value="PilZ"/>
    <property type="match status" value="1"/>
</dbReference>
<gene>
    <name evidence="4" type="ORF">NSE01_05770</name>
</gene>
<evidence type="ECO:0000256" key="1">
    <source>
        <dbReference type="ARBA" id="ARBA00023125"/>
    </source>
</evidence>
<dbReference type="GO" id="GO:0003677">
    <property type="term" value="F:DNA binding"/>
    <property type="evidence" value="ECO:0007669"/>
    <property type="project" value="UniProtKB-KW"/>
</dbReference>
<dbReference type="SUPFAM" id="SSF47413">
    <property type="entry name" value="lambda repressor-like DNA-binding domains"/>
    <property type="match status" value="1"/>
</dbReference>
<dbReference type="SMART" id="SM00530">
    <property type="entry name" value="HTH_XRE"/>
    <property type="match status" value="1"/>
</dbReference>
<dbReference type="SUPFAM" id="SSF141371">
    <property type="entry name" value="PilZ domain-like"/>
    <property type="match status" value="1"/>
</dbReference>
<reference evidence="4 5" key="1">
    <citation type="submission" date="2019-07" db="EMBL/GenBank/DDBJ databases">
        <title>Whole genome shotgun sequence of Novosphingobium sediminis NBRC 106119.</title>
        <authorList>
            <person name="Hosoyama A."/>
            <person name="Uohara A."/>
            <person name="Ohji S."/>
            <person name="Ichikawa N."/>
        </authorList>
    </citation>
    <scope>NUCLEOTIDE SEQUENCE [LARGE SCALE GENOMIC DNA]</scope>
    <source>
        <strain evidence="4 5">NBRC 106119</strain>
    </source>
</reference>
<organism evidence="4 5">
    <name type="scientific">Novosphingobium sediminis</name>
    <dbReference type="NCBI Taxonomy" id="707214"/>
    <lineage>
        <taxon>Bacteria</taxon>
        <taxon>Pseudomonadati</taxon>
        <taxon>Pseudomonadota</taxon>
        <taxon>Alphaproteobacteria</taxon>
        <taxon>Sphingomonadales</taxon>
        <taxon>Sphingomonadaceae</taxon>
        <taxon>Novosphingobium</taxon>
    </lineage>
</organism>
<dbReference type="PANTHER" id="PTHR46797:SF1">
    <property type="entry name" value="METHYLPHOSPHONATE SYNTHASE"/>
    <property type="match status" value="1"/>
</dbReference>